<gene>
    <name evidence="6" type="ORF">IAA52_07240</name>
</gene>
<evidence type="ECO:0000313" key="7">
    <source>
        <dbReference type="Proteomes" id="UP000824260"/>
    </source>
</evidence>
<dbReference type="InterPro" id="IPR036390">
    <property type="entry name" value="WH_DNA-bd_sf"/>
</dbReference>
<feature type="domain" description="HTH dtxR-type" evidence="5">
    <location>
        <begin position="1"/>
        <end position="64"/>
    </location>
</feature>
<comment type="caution">
    <text evidence="6">The sequence shown here is derived from an EMBL/GenBank/DDBJ whole genome shotgun (WGS) entry which is preliminary data.</text>
</comment>
<dbReference type="Pfam" id="PF02742">
    <property type="entry name" value="Fe_dep_repr_C"/>
    <property type="match status" value="1"/>
</dbReference>
<protein>
    <submittedName>
        <fullName evidence="6">Metal-dependent transcriptional regulator</fullName>
    </submittedName>
</protein>
<proteinExistence type="inferred from homology"/>
<sequence>MKIHKSAEDYLEMILMLTEQKGYARSIDIAAGLSVSKPSVSYAMKQLRENGYITMDKDNFIHLTESGGEIARRIYARHRVLTRFFLQIGVDEATAREDACKIEHDISDATFEAITKYVK</sequence>
<dbReference type="SUPFAM" id="SSF47979">
    <property type="entry name" value="Iron-dependent repressor protein, dimerization domain"/>
    <property type="match status" value="1"/>
</dbReference>
<dbReference type="InterPro" id="IPR036421">
    <property type="entry name" value="Fe_dep_repressor_sf"/>
</dbReference>
<dbReference type="PROSITE" id="PS50944">
    <property type="entry name" value="HTH_DTXR"/>
    <property type="match status" value="1"/>
</dbReference>
<dbReference type="Gene3D" id="1.10.60.10">
    <property type="entry name" value="Iron dependent repressor, metal binding and dimerisation domain"/>
    <property type="match status" value="1"/>
</dbReference>
<dbReference type="GO" id="GO:0003700">
    <property type="term" value="F:DNA-binding transcription factor activity"/>
    <property type="evidence" value="ECO:0007669"/>
    <property type="project" value="InterPro"/>
</dbReference>
<dbReference type="GO" id="GO:0046914">
    <property type="term" value="F:transition metal ion binding"/>
    <property type="evidence" value="ECO:0007669"/>
    <property type="project" value="InterPro"/>
</dbReference>
<dbReference type="InterPro" id="IPR022687">
    <property type="entry name" value="HTH_DTXR"/>
</dbReference>
<keyword evidence="3" id="KW-0238">DNA-binding</keyword>
<dbReference type="PANTHER" id="PTHR33238:SF7">
    <property type="entry name" value="IRON-DEPENDENT TRANSCRIPTIONAL REGULATOR"/>
    <property type="match status" value="1"/>
</dbReference>
<dbReference type="Pfam" id="PF01325">
    <property type="entry name" value="Fe_dep_repress"/>
    <property type="match status" value="1"/>
</dbReference>
<evidence type="ECO:0000256" key="4">
    <source>
        <dbReference type="ARBA" id="ARBA00023163"/>
    </source>
</evidence>
<keyword evidence="2" id="KW-0805">Transcription regulation</keyword>
<reference evidence="6" key="1">
    <citation type="submission" date="2020-10" db="EMBL/GenBank/DDBJ databases">
        <authorList>
            <person name="Gilroy R."/>
        </authorList>
    </citation>
    <scope>NUCLEOTIDE SEQUENCE</scope>
    <source>
        <strain evidence="6">ChiSjej6B24-2974</strain>
    </source>
</reference>
<dbReference type="InterPro" id="IPR001367">
    <property type="entry name" value="Fe_dep_repressor"/>
</dbReference>
<dbReference type="GO" id="GO:0046983">
    <property type="term" value="F:protein dimerization activity"/>
    <property type="evidence" value="ECO:0007669"/>
    <property type="project" value="InterPro"/>
</dbReference>
<dbReference type="InterPro" id="IPR036388">
    <property type="entry name" value="WH-like_DNA-bd_sf"/>
</dbReference>
<dbReference type="AlphaFoldDB" id="A0A9D1CWQ9"/>
<evidence type="ECO:0000259" key="5">
    <source>
        <dbReference type="PROSITE" id="PS50944"/>
    </source>
</evidence>
<accession>A0A9D1CWQ9</accession>
<evidence type="ECO:0000256" key="2">
    <source>
        <dbReference type="ARBA" id="ARBA00023015"/>
    </source>
</evidence>
<name>A0A9D1CWQ9_9FIRM</name>
<evidence type="ECO:0000313" key="6">
    <source>
        <dbReference type="EMBL" id="HIQ82883.1"/>
    </source>
</evidence>
<keyword evidence="4" id="KW-0804">Transcription</keyword>
<dbReference type="Proteomes" id="UP000824260">
    <property type="component" value="Unassembled WGS sequence"/>
</dbReference>
<dbReference type="EMBL" id="DVFZ01000070">
    <property type="protein sequence ID" value="HIQ82883.1"/>
    <property type="molecule type" value="Genomic_DNA"/>
</dbReference>
<organism evidence="6 7">
    <name type="scientific">Candidatus Pullichristensenella stercorigallinarum</name>
    <dbReference type="NCBI Taxonomy" id="2840909"/>
    <lineage>
        <taxon>Bacteria</taxon>
        <taxon>Bacillati</taxon>
        <taxon>Bacillota</taxon>
        <taxon>Clostridia</taxon>
        <taxon>Candidatus Pullichristensenella</taxon>
    </lineage>
</organism>
<dbReference type="SUPFAM" id="SSF46785">
    <property type="entry name" value="Winged helix' DNA-binding domain"/>
    <property type="match status" value="1"/>
</dbReference>
<dbReference type="PANTHER" id="PTHR33238">
    <property type="entry name" value="IRON (METAL) DEPENDENT REPRESSOR, DTXR FAMILY"/>
    <property type="match status" value="1"/>
</dbReference>
<dbReference type="SMART" id="SM00529">
    <property type="entry name" value="HTH_DTXR"/>
    <property type="match status" value="1"/>
</dbReference>
<dbReference type="InterPro" id="IPR022689">
    <property type="entry name" value="Iron_dep_repressor"/>
</dbReference>
<dbReference type="Gene3D" id="1.10.10.10">
    <property type="entry name" value="Winged helix-like DNA-binding domain superfamily/Winged helix DNA-binding domain"/>
    <property type="match status" value="1"/>
</dbReference>
<comment type="similarity">
    <text evidence="1">Belongs to the DtxR/MntR family.</text>
</comment>
<evidence type="ECO:0000256" key="3">
    <source>
        <dbReference type="ARBA" id="ARBA00023125"/>
    </source>
</evidence>
<dbReference type="GO" id="GO:0003677">
    <property type="term" value="F:DNA binding"/>
    <property type="evidence" value="ECO:0007669"/>
    <property type="project" value="UniProtKB-KW"/>
</dbReference>
<evidence type="ECO:0000256" key="1">
    <source>
        <dbReference type="ARBA" id="ARBA00007871"/>
    </source>
</evidence>
<reference evidence="6" key="2">
    <citation type="journal article" date="2021" name="PeerJ">
        <title>Extensive microbial diversity within the chicken gut microbiome revealed by metagenomics and culture.</title>
        <authorList>
            <person name="Gilroy R."/>
            <person name="Ravi A."/>
            <person name="Getino M."/>
            <person name="Pursley I."/>
            <person name="Horton D.L."/>
            <person name="Alikhan N.F."/>
            <person name="Baker D."/>
            <person name="Gharbi K."/>
            <person name="Hall N."/>
            <person name="Watson M."/>
            <person name="Adriaenssens E.M."/>
            <person name="Foster-Nyarko E."/>
            <person name="Jarju S."/>
            <person name="Secka A."/>
            <person name="Antonio M."/>
            <person name="Oren A."/>
            <person name="Chaudhuri R.R."/>
            <person name="La Ragione R."/>
            <person name="Hildebrand F."/>
            <person name="Pallen M.J."/>
        </authorList>
    </citation>
    <scope>NUCLEOTIDE SEQUENCE</scope>
    <source>
        <strain evidence="6">ChiSjej6B24-2974</strain>
    </source>
</reference>
<dbReference type="InterPro" id="IPR050536">
    <property type="entry name" value="DtxR_MntR_Metal-Reg"/>
</dbReference>